<reference evidence="1" key="2">
    <citation type="submission" date="2025-09" db="UniProtKB">
        <authorList>
            <consortium name="Ensembl"/>
        </authorList>
    </citation>
    <scope>IDENTIFICATION</scope>
</reference>
<dbReference type="Proteomes" id="UP000472277">
    <property type="component" value="Chromosome 4"/>
</dbReference>
<keyword evidence="2" id="KW-1185">Reference proteome</keyword>
<dbReference type="Ensembl" id="ENSSTUT00000113584.1">
    <property type="protein sequence ID" value="ENSSTUP00000105956.1"/>
    <property type="gene ID" value="ENSSTUG00000047249.1"/>
</dbReference>
<dbReference type="InParanoid" id="A0A674ED80"/>
<sequence length="50" mass="5306">ENICTQVTDYTSGKKGGPRGNKWAGVRNVPACFGPSLSLPGRCSHFQSVP</sequence>
<proteinExistence type="predicted"/>
<dbReference type="AlphaFoldDB" id="A0A674ED80"/>
<name>A0A674ED80_SALTR</name>
<accession>A0A674ED80</accession>
<organism evidence="1 2">
    <name type="scientific">Salmo trutta</name>
    <name type="common">Brown trout</name>
    <dbReference type="NCBI Taxonomy" id="8032"/>
    <lineage>
        <taxon>Eukaryota</taxon>
        <taxon>Metazoa</taxon>
        <taxon>Chordata</taxon>
        <taxon>Craniata</taxon>
        <taxon>Vertebrata</taxon>
        <taxon>Euteleostomi</taxon>
        <taxon>Actinopterygii</taxon>
        <taxon>Neopterygii</taxon>
        <taxon>Teleostei</taxon>
        <taxon>Protacanthopterygii</taxon>
        <taxon>Salmoniformes</taxon>
        <taxon>Salmonidae</taxon>
        <taxon>Salmoninae</taxon>
        <taxon>Salmo</taxon>
    </lineage>
</organism>
<reference evidence="1" key="1">
    <citation type="submission" date="2025-08" db="UniProtKB">
        <authorList>
            <consortium name="Ensembl"/>
        </authorList>
    </citation>
    <scope>IDENTIFICATION</scope>
</reference>
<evidence type="ECO:0000313" key="1">
    <source>
        <dbReference type="Ensembl" id="ENSSTUP00000105956.1"/>
    </source>
</evidence>
<protein>
    <submittedName>
        <fullName evidence="1">Uncharacterized protein</fullName>
    </submittedName>
</protein>
<evidence type="ECO:0000313" key="2">
    <source>
        <dbReference type="Proteomes" id="UP000472277"/>
    </source>
</evidence>